<dbReference type="OrthoDB" id="2745898at2759"/>
<comment type="caution">
    <text evidence="1">The sequence shown here is derived from an EMBL/GenBank/DDBJ whole genome shotgun (WGS) entry which is preliminary data.</text>
</comment>
<dbReference type="AlphaFoldDB" id="A0A8H7D7A2"/>
<accession>A0A8H7D7A2</accession>
<dbReference type="Gene3D" id="3.80.10.10">
    <property type="entry name" value="Ribonuclease Inhibitor"/>
    <property type="match status" value="1"/>
</dbReference>
<reference evidence="1" key="1">
    <citation type="submission" date="2020-05" db="EMBL/GenBank/DDBJ databases">
        <title>Mycena genomes resolve the evolution of fungal bioluminescence.</title>
        <authorList>
            <person name="Tsai I.J."/>
        </authorList>
    </citation>
    <scope>NUCLEOTIDE SEQUENCE</scope>
    <source>
        <strain evidence="1">160909Yilan</strain>
    </source>
</reference>
<sequence>MPAKRLGPRALRLPQELIDAIVDELRDDSSCLAACSKTAKTFRVPCHRWIFREMVIHTDESGYHNTYRRAAELLKSSPDIEIYVHNITAPWPTEGKDMRAFASFLRGLRSVQRLTISNKASVSLGPISTSGLNSALSNIISLASLNRLDLMNIADIPSSLIYHAVSSVRTLALDISMDHNNLTRLSPLQPQLEHLILSSRCTFYLGHFISSLQRDGYFQNLQRLTLSLQGKEDGYHELFNSLPATLRRLEIHSFFSTVISISKVAGLQFLELGFNIGFARSLPPNLDDIVSKLPKFAPLLETLVFTVRIIPRIPEISWAEHDAWPLFDIGFLERRELPRLQNVTCCLQLTMNYSHDSGISYSGFVTVMEKKLRGLLGTDMIHFVRGNFSASLQEHVL</sequence>
<organism evidence="1 2">
    <name type="scientific">Mycena sanguinolenta</name>
    <dbReference type="NCBI Taxonomy" id="230812"/>
    <lineage>
        <taxon>Eukaryota</taxon>
        <taxon>Fungi</taxon>
        <taxon>Dikarya</taxon>
        <taxon>Basidiomycota</taxon>
        <taxon>Agaricomycotina</taxon>
        <taxon>Agaricomycetes</taxon>
        <taxon>Agaricomycetidae</taxon>
        <taxon>Agaricales</taxon>
        <taxon>Marasmiineae</taxon>
        <taxon>Mycenaceae</taxon>
        <taxon>Mycena</taxon>
    </lineage>
</organism>
<dbReference type="InterPro" id="IPR032675">
    <property type="entry name" value="LRR_dom_sf"/>
</dbReference>
<evidence type="ECO:0000313" key="1">
    <source>
        <dbReference type="EMBL" id="KAF7364015.1"/>
    </source>
</evidence>
<evidence type="ECO:0008006" key="3">
    <source>
        <dbReference type="Google" id="ProtNLM"/>
    </source>
</evidence>
<proteinExistence type="predicted"/>
<dbReference type="EMBL" id="JACAZH010000007">
    <property type="protein sequence ID" value="KAF7364015.1"/>
    <property type="molecule type" value="Genomic_DNA"/>
</dbReference>
<keyword evidence="2" id="KW-1185">Reference proteome</keyword>
<protein>
    <recommendedName>
        <fullName evidence="3">F-box domain-containing protein</fullName>
    </recommendedName>
</protein>
<dbReference type="Proteomes" id="UP000623467">
    <property type="component" value="Unassembled WGS sequence"/>
</dbReference>
<gene>
    <name evidence="1" type="ORF">MSAN_01060200</name>
</gene>
<name>A0A8H7D7A2_9AGAR</name>
<evidence type="ECO:0000313" key="2">
    <source>
        <dbReference type="Proteomes" id="UP000623467"/>
    </source>
</evidence>
<dbReference type="SUPFAM" id="SSF52047">
    <property type="entry name" value="RNI-like"/>
    <property type="match status" value="1"/>
</dbReference>